<evidence type="ECO:0000313" key="2">
    <source>
        <dbReference type="EMBL" id="KAG2452467.1"/>
    </source>
</evidence>
<organism evidence="2 3">
    <name type="scientific">Chlamydomonas schloesseri</name>
    <dbReference type="NCBI Taxonomy" id="2026947"/>
    <lineage>
        <taxon>Eukaryota</taxon>
        <taxon>Viridiplantae</taxon>
        <taxon>Chlorophyta</taxon>
        <taxon>core chlorophytes</taxon>
        <taxon>Chlorophyceae</taxon>
        <taxon>CS clade</taxon>
        <taxon>Chlamydomonadales</taxon>
        <taxon>Chlamydomonadaceae</taxon>
        <taxon>Chlamydomonas</taxon>
    </lineage>
</organism>
<reference evidence="2" key="1">
    <citation type="journal article" date="2020" name="bioRxiv">
        <title>Comparative genomics of Chlamydomonas.</title>
        <authorList>
            <person name="Craig R.J."/>
            <person name="Hasan A.R."/>
            <person name="Ness R.W."/>
            <person name="Keightley P.D."/>
        </authorList>
    </citation>
    <scope>NUCLEOTIDE SEQUENCE</scope>
    <source>
        <strain evidence="2">CCAP 11/173</strain>
    </source>
</reference>
<feature type="compositionally biased region" description="Low complexity" evidence="1">
    <location>
        <begin position="185"/>
        <end position="207"/>
    </location>
</feature>
<feature type="region of interest" description="Disordered" evidence="1">
    <location>
        <begin position="38"/>
        <end position="218"/>
    </location>
</feature>
<sequence>MSNNDQQWPTGVPRADIEGLCKQLDYTFVDIPDLVYSGDEDDVEMSDSSTTPHCSSSVKLAPAQHPWERSGGSGVPPQPSARYGAAVPAPGFSNWRASQTPGHQPSSPGMVRPDFAPHPQPHGPGAVLPGPQQGAPAAVAAACGSAPTDLALPARPQDQPQPQQPQLPALLLPPGAAWGPEHLRLLQQRPHPLQPGVYAASGPHPAAGGSGFTSPAGS</sequence>
<feature type="compositionally biased region" description="Polar residues" evidence="1">
    <location>
        <begin position="95"/>
        <end position="107"/>
    </location>
</feature>
<gene>
    <name evidence="2" type="ORF">HYH02_002707</name>
</gene>
<accession>A0A836BA96</accession>
<comment type="caution">
    <text evidence="2">The sequence shown here is derived from an EMBL/GenBank/DDBJ whole genome shotgun (WGS) entry which is preliminary data.</text>
</comment>
<protein>
    <submittedName>
        <fullName evidence="2">Uncharacterized protein</fullName>
    </submittedName>
</protein>
<feature type="compositionally biased region" description="Low complexity" evidence="1">
    <location>
        <begin position="123"/>
        <end position="177"/>
    </location>
</feature>
<dbReference type="OrthoDB" id="10655737at2759"/>
<evidence type="ECO:0000256" key="1">
    <source>
        <dbReference type="SAM" id="MobiDB-lite"/>
    </source>
</evidence>
<dbReference type="Proteomes" id="UP000613740">
    <property type="component" value="Unassembled WGS sequence"/>
</dbReference>
<dbReference type="EMBL" id="JAEHOD010000005">
    <property type="protein sequence ID" value="KAG2452467.1"/>
    <property type="molecule type" value="Genomic_DNA"/>
</dbReference>
<keyword evidence="3" id="KW-1185">Reference proteome</keyword>
<evidence type="ECO:0000313" key="3">
    <source>
        <dbReference type="Proteomes" id="UP000613740"/>
    </source>
</evidence>
<name>A0A836BA96_9CHLO</name>
<proteinExistence type="predicted"/>
<feature type="compositionally biased region" description="Low complexity" evidence="1">
    <location>
        <begin position="46"/>
        <end position="57"/>
    </location>
</feature>
<dbReference type="AlphaFoldDB" id="A0A836BA96"/>